<accession>A0A8J7LPK5</accession>
<dbReference type="InterPro" id="IPR011004">
    <property type="entry name" value="Trimer_LpxA-like_sf"/>
</dbReference>
<dbReference type="Gene3D" id="2.160.10.10">
    <property type="entry name" value="Hexapeptide repeat proteins"/>
    <property type="match status" value="1"/>
</dbReference>
<keyword evidence="3" id="KW-1185">Reference proteome</keyword>
<dbReference type="PANTHER" id="PTHR43300:SF11">
    <property type="entry name" value="ACETYLTRANSFERASE RV3034C-RELATED"/>
    <property type="match status" value="1"/>
</dbReference>
<name>A0A8J7LPK5_9RHOB</name>
<dbReference type="AlphaFoldDB" id="A0A8J7LPK5"/>
<proteinExistence type="inferred from homology"/>
<comment type="similarity">
    <text evidence="1">Belongs to the transferase hexapeptide repeat family.</text>
</comment>
<dbReference type="RefSeq" id="WP_228847840.1">
    <property type="nucleotide sequence ID" value="NZ_JADCKQ010000003.1"/>
</dbReference>
<gene>
    <name evidence="2" type="ORF">H1D41_04790</name>
</gene>
<comment type="caution">
    <text evidence="2">The sequence shown here is derived from an EMBL/GenBank/DDBJ whole genome shotgun (WGS) entry which is preliminary data.</text>
</comment>
<dbReference type="InterPro" id="IPR001451">
    <property type="entry name" value="Hexapep"/>
</dbReference>
<dbReference type="EMBL" id="JADCKQ010000003">
    <property type="protein sequence ID" value="MBI1492947.1"/>
    <property type="molecule type" value="Genomic_DNA"/>
</dbReference>
<dbReference type="SUPFAM" id="SSF51161">
    <property type="entry name" value="Trimeric LpxA-like enzymes"/>
    <property type="match status" value="1"/>
</dbReference>
<reference evidence="2" key="1">
    <citation type="submission" date="2020-10" db="EMBL/GenBank/DDBJ databases">
        <title>Paenihalocynthiibacter styelae gen. nov., sp. nov., isolated from stalked sea squirt Styela clava.</title>
        <authorList>
            <person name="Kim Y.-O."/>
            <person name="Yoon J.-H."/>
        </authorList>
    </citation>
    <scope>NUCLEOTIDE SEQUENCE</scope>
    <source>
        <strain evidence="2">MYP1-1</strain>
    </source>
</reference>
<evidence type="ECO:0000313" key="2">
    <source>
        <dbReference type="EMBL" id="MBI1492947.1"/>
    </source>
</evidence>
<dbReference type="CDD" id="cd03349">
    <property type="entry name" value="LbH_XAT"/>
    <property type="match status" value="1"/>
</dbReference>
<dbReference type="Pfam" id="PF00132">
    <property type="entry name" value="Hexapep"/>
    <property type="match status" value="1"/>
</dbReference>
<dbReference type="Proteomes" id="UP000640583">
    <property type="component" value="Unassembled WGS sequence"/>
</dbReference>
<dbReference type="PANTHER" id="PTHR43300">
    <property type="entry name" value="ACETYLTRANSFERASE"/>
    <property type="match status" value="1"/>
</dbReference>
<evidence type="ECO:0000313" key="3">
    <source>
        <dbReference type="Proteomes" id="UP000640583"/>
    </source>
</evidence>
<organism evidence="2 3">
    <name type="scientific">Halocynthiibacter styelae</name>
    <dbReference type="NCBI Taxonomy" id="2761955"/>
    <lineage>
        <taxon>Bacteria</taxon>
        <taxon>Pseudomonadati</taxon>
        <taxon>Pseudomonadota</taxon>
        <taxon>Alphaproteobacteria</taxon>
        <taxon>Rhodobacterales</taxon>
        <taxon>Paracoccaceae</taxon>
        <taxon>Halocynthiibacter</taxon>
    </lineage>
</organism>
<evidence type="ECO:0000256" key="1">
    <source>
        <dbReference type="ARBA" id="ARBA00007274"/>
    </source>
</evidence>
<protein>
    <submittedName>
        <fullName evidence="2">CatB-related O-acetyltransferase</fullName>
    </submittedName>
</protein>
<dbReference type="InterPro" id="IPR050179">
    <property type="entry name" value="Trans_hexapeptide_repeat"/>
</dbReference>
<sequence length="225" mass="24275">MKHPFPDAHARNPVSLPDGQVLQNLVYLNQVIDHPNMTIGDFSYYNSFTPVEDWAGRIAPYLYAGAPEKLTIGKFCQFAQGTLFITSSANHPMRGVSTYPFAIFNPESLGAYADEIAETGDTVIGHDVWCGHDAKIMPGVTIGNGVIVGAGAVVTRDVPDYAVVAGNPARIVRMRFADDIIAALNRIAWWHWPVGKIAEHVPAVSSALEGGDISALRSAVENSTK</sequence>